<evidence type="ECO:0000313" key="1">
    <source>
        <dbReference type="EMBL" id="KAF4627533.1"/>
    </source>
</evidence>
<proteinExistence type="predicted"/>
<dbReference type="Proteomes" id="UP000566819">
    <property type="component" value="Unassembled WGS sequence"/>
</dbReference>
<sequence length="122" mass="13435">MDSGLSSNWPGGANTVYDGVVDYSQSVAHNYMTQTPLPSIEEPQDIKIQPRQSEQPTFPNLRSDTAFDTSALHLNFNGGKDLDDRELGLALDEYEKDTVSAGKKVDQVKLDPFLVGPFFANI</sequence>
<dbReference type="AlphaFoldDB" id="A0A8H4RDH4"/>
<gene>
    <name evidence="1" type="ORF">G7Y89_g10622</name>
</gene>
<comment type="caution">
    <text evidence="1">The sequence shown here is derived from an EMBL/GenBank/DDBJ whole genome shotgun (WGS) entry which is preliminary data.</text>
</comment>
<dbReference type="EMBL" id="JAAMPI010000953">
    <property type="protein sequence ID" value="KAF4627533.1"/>
    <property type="molecule type" value="Genomic_DNA"/>
</dbReference>
<evidence type="ECO:0000313" key="2">
    <source>
        <dbReference type="Proteomes" id="UP000566819"/>
    </source>
</evidence>
<organism evidence="1 2">
    <name type="scientific">Cudoniella acicularis</name>
    <dbReference type="NCBI Taxonomy" id="354080"/>
    <lineage>
        <taxon>Eukaryota</taxon>
        <taxon>Fungi</taxon>
        <taxon>Dikarya</taxon>
        <taxon>Ascomycota</taxon>
        <taxon>Pezizomycotina</taxon>
        <taxon>Leotiomycetes</taxon>
        <taxon>Helotiales</taxon>
        <taxon>Tricladiaceae</taxon>
        <taxon>Cudoniella</taxon>
    </lineage>
</organism>
<protein>
    <submittedName>
        <fullName evidence="1">Uncharacterized protein</fullName>
    </submittedName>
</protein>
<accession>A0A8H4RDH4</accession>
<reference evidence="1 2" key="1">
    <citation type="submission" date="2020-03" db="EMBL/GenBank/DDBJ databases">
        <title>Draft Genome Sequence of Cudoniella acicularis.</title>
        <authorList>
            <person name="Buettner E."/>
            <person name="Kellner H."/>
        </authorList>
    </citation>
    <scope>NUCLEOTIDE SEQUENCE [LARGE SCALE GENOMIC DNA]</scope>
    <source>
        <strain evidence="1 2">DSM 108380</strain>
    </source>
</reference>
<name>A0A8H4RDH4_9HELO</name>
<keyword evidence="2" id="KW-1185">Reference proteome</keyword>